<evidence type="ECO:0000256" key="1">
    <source>
        <dbReference type="SAM" id="MobiDB-lite"/>
    </source>
</evidence>
<gene>
    <name evidence="2" type="ORF">CASFOL_035723</name>
</gene>
<evidence type="ECO:0000313" key="2">
    <source>
        <dbReference type="EMBL" id="KAL3620811.1"/>
    </source>
</evidence>
<accession>A0ABD3BTG3</accession>
<dbReference type="PANTHER" id="PTHR38386">
    <property type="entry name" value="OS05G0426900 PROTEIN"/>
    <property type="match status" value="1"/>
</dbReference>
<comment type="caution">
    <text evidence="2">The sequence shown here is derived from an EMBL/GenBank/DDBJ whole genome shotgun (WGS) entry which is preliminary data.</text>
</comment>
<dbReference type="EMBL" id="JAVIJP010000066">
    <property type="protein sequence ID" value="KAL3620811.1"/>
    <property type="molecule type" value="Genomic_DNA"/>
</dbReference>
<dbReference type="PANTHER" id="PTHR38386:SF6">
    <property type="entry name" value="OS05G0426900 PROTEIN"/>
    <property type="match status" value="1"/>
</dbReference>
<organism evidence="2 3">
    <name type="scientific">Castilleja foliolosa</name>
    <dbReference type="NCBI Taxonomy" id="1961234"/>
    <lineage>
        <taxon>Eukaryota</taxon>
        <taxon>Viridiplantae</taxon>
        <taxon>Streptophyta</taxon>
        <taxon>Embryophyta</taxon>
        <taxon>Tracheophyta</taxon>
        <taxon>Spermatophyta</taxon>
        <taxon>Magnoliopsida</taxon>
        <taxon>eudicotyledons</taxon>
        <taxon>Gunneridae</taxon>
        <taxon>Pentapetalae</taxon>
        <taxon>asterids</taxon>
        <taxon>lamiids</taxon>
        <taxon>Lamiales</taxon>
        <taxon>Orobanchaceae</taxon>
        <taxon>Pedicularideae</taxon>
        <taxon>Castillejinae</taxon>
        <taxon>Castilleja</taxon>
    </lineage>
</organism>
<reference evidence="3" key="1">
    <citation type="journal article" date="2024" name="IScience">
        <title>Strigolactones Initiate the Formation of Haustorium-like Structures in Castilleja.</title>
        <authorList>
            <person name="Buerger M."/>
            <person name="Peterson D."/>
            <person name="Chory J."/>
        </authorList>
    </citation>
    <scope>NUCLEOTIDE SEQUENCE [LARGE SCALE GENOMIC DNA]</scope>
</reference>
<feature type="compositionally biased region" description="Polar residues" evidence="1">
    <location>
        <begin position="10"/>
        <end position="38"/>
    </location>
</feature>
<feature type="region of interest" description="Disordered" evidence="1">
    <location>
        <begin position="1"/>
        <end position="129"/>
    </location>
</feature>
<sequence length="141" mass="15944">MTGYRKIKSLQPNDPSSDFSLSSAQTKHIHKSNQQSQESKTDEPHVETETGDTYTEKKISGSGATKLRRYASISSSSSSSVKRAFSIPRSSSFSERYRRIHGQYEDLSSLPDDEEFDQSYSKEKKSSSKRILKSCMRLFGL</sequence>
<dbReference type="Proteomes" id="UP001632038">
    <property type="component" value="Unassembled WGS sequence"/>
</dbReference>
<evidence type="ECO:0000313" key="3">
    <source>
        <dbReference type="Proteomes" id="UP001632038"/>
    </source>
</evidence>
<proteinExistence type="predicted"/>
<keyword evidence="3" id="KW-1185">Reference proteome</keyword>
<feature type="compositionally biased region" description="Basic and acidic residues" evidence="1">
    <location>
        <begin position="39"/>
        <end position="59"/>
    </location>
</feature>
<dbReference type="AlphaFoldDB" id="A0ABD3BTG3"/>
<name>A0ABD3BTG3_9LAMI</name>
<protein>
    <submittedName>
        <fullName evidence="2">Uncharacterized protein</fullName>
    </submittedName>
</protein>